<dbReference type="EMBL" id="JF974306">
    <property type="protein sequence ID" value="AGF91318.1"/>
    <property type="molecule type" value="Genomic_DNA"/>
</dbReference>
<evidence type="ECO:0000313" key="2">
    <source>
        <dbReference type="Proteomes" id="UP000502917"/>
    </source>
</evidence>
<proteinExistence type="predicted"/>
<dbReference type="Proteomes" id="UP000502917">
    <property type="component" value="Segment"/>
</dbReference>
<evidence type="ECO:0000313" key="1">
    <source>
        <dbReference type="EMBL" id="AGF91318.1"/>
    </source>
</evidence>
<protein>
    <submittedName>
        <fullName evidence="1">Uncharacterized protein</fullName>
    </submittedName>
</protein>
<name>M1Q648_9CAUD</name>
<organism evidence="1 2">
    <name type="scientific">Cyanophage P-SS1</name>
    <dbReference type="NCBI Taxonomy" id="889957"/>
    <lineage>
        <taxon>Viruses</taxon>
        <taxon>Duplodnaviria</taxon>
        <taxon>Heunggongvirae</taxon>
        <taxon>Uroviricota</taxon>
        <taxon>Caudoviricetes</taxon>
        <taxon>Pantevenvirales</taxon>
        <taxon>Kyanoviridae</taxon>
        <taxon>Ronodorvirus</taxon>
        <taxon>Ronodorvirus ssm4</taxon>
    </lineage>
</organism>
<accession>M1Q648</accession>
<gene>
    <name evidence="1" type="ORF">CPYG_00023</name>
</gene>
<reference evidence="1 2" key="1">
    <citation type="submission" date="2010-12" db="EMBL/GenBank/DDBJ databases">
        <title>The Genome Sequence of Cyanophage P-SS1.</title>
        <authorList>
            <consortium name="The Broad Institute Genome Sequencing Platform"/>
            <person name="Henn M.R."/>
            <person name="Sullivan M.S."/>
            <person name="Osburne M.S."/>
            <person name="Levin J."/>
            <person name="Malboeuf C."/>
            <person name="Casali M."/>
            <person name="Russ C."/>
            <person name="Lennon N."/>
            <person name="Chapman S.B."/>
            <person name="Erlich R."/>
            <person name="Young S.K."/>
            <person name="Yandava C."/>
            <person name="Zeng Q."/>
            <person name="Alvarado L."/>
            <person name="Anderson S."/>
            <person name="Berlin A."/>
            <person name="Chen Z."/>
            <person name="Freedman E."/>
            <person name="Gellesch M."/>
            <person name="Goldberg J."/>
            <person name="Green L."/>
            <person name="Griggs A."/>
            <person name="Gujja S."/>
            <person name="Heilman E.R."/>
            <person name="Heiman D."/>
            <person name="Hollinger A."/>
            <person name="Howarth C."/>
            <person name="Larson L."/>
            <person name="Mehta T."/>
            <person name="Pearson M."/>
            <person name="Roberts A."/>
            <person name="Ryan E."/>
            <person name="Saif S."/>
            <person name="Shea T."/>
            <person name="Shenoy N."/>
            <person name="Sisk P."/>
            <person name="Stolte C."/>
            <person name="Sykes S."/>
            <person name="White J."/>
            <person name="Yu Q."/>
            <person name="Coleman M.L."/>
            <person name="Huang K.H."/>
            <person name="Weigele P.R."/>
            <person name="DeFrancesco A.S."/>
            <person name="Kern S.E."/>
            <person name="Thompson L.R."/>
            <person name="Fu R."/>
            <person name="Hombeck B."/>
            <person name="Chisholm S.W."/>
            <person name="Haas B."/>
            <person name="Nusbaum C."/>
            <person name="Birren B."/>
        </authorList>
    </citation>
    <scope>NUCLEOTIDE SEQUENCE [LARGE SCALE GENOMIC DNA]</scope>
    <source>
        <strain evidence="1 2">P-SS1</strain>
    </source>
</reference>
<sequence>MKTVDVYDFLTHRERETITDLLMEAYVRETNETPFLFEIQTNIIVEDE</sequence>